<keyword evidence="3" id="KW-1185">Reference proteome</keyword>
<evidence type="ECO:0000313" key="2">
    <source>
        <dbReference type="EMBL" id="KAF9519479.1"/>
    </source>
</evidence>
<feature type="compositionally biased region" description="Polar residues" evidence="1">
    <location>
        <begin position="1"/>
        <end position="13"/>
    </location>
</feature>
<organism evidence="2 3">
    <name type="scientific">Hydnum rufescens UP504</name>
    <dbReference type="NCBI Taxonomy" id="1448309"/>
    <lineage>
        <taxon>Eukaryota</taxon>
        <taxon>Fungi</taxon>
        <taxon>Dikarya</taxon>
        <taxon>Basidiomycota</taxon>
        <taxon>Agaricomycotina</taxon>
        <taxon>Agaricomycetes</taxon>
        <taxon>Cantharellales</taxon>
        <taxon>Hydnaceae</taxon>
        <taxon>Hydnum</taxon>
    </lineage>
</organism>
<feature type="compositionally biased region" description="Basic and acidic residues" evidence="1">
    <location>
        <begin position="133"/>
        <end position="145"/>
    </location>
</feature>
<reference evidence="2" key="1">
    <citation type="journal article" date="2020" name="Nat. Commun.">
        <title>Large-scale genome sequencing of mycorrhizal fungi provides insights into the early evolution of symbiotic traits.</title>
        <authorList>
            <person name="Miyauchi S."/>
            <person name="Kiss E."/>
            <person name="Kuo A."/>
            <person name="Drula E."/>
            <person name="Kohler A."/>
            <person name="Sanchez-Garcia M."/>
            <person name="Morin E."/>
            <person name="Andreopoulos B."/>
            <person name="Barry K.W."/>
            <person name="Bonito G."/>
            <person name="Buee M."/>
            <person name="Carver A."/>
            <person name="Chen C."/>
            <person name="Cichocki N."/>
            <person name="Clum A."/>
            <person name="Culley D."/>
            <person name="Crous P.W."/>
            <person name="Fauchery L."/>
            <person name="Girlanda M."/>
            <person name="Hayes R.D."/>
            <person name="Keri Z."/>
            <person name="LaButti K."/>
            <person name="Lipzen A."/>
            <person name="Lombard V."/>
            <person name="Magnuson J."/>
            <person name="Maillard F."/>
            <person name="Murat C."/>
            <person name="Nolan M."/>
            <person name="Ohm R.A."/>
            <person name="Pangilinan J."/>
            <person name="Pereira M.F."/>
            <person name="Perotto S."/>
            <person name="Peter M."/>
            <person name="Pfister S."/>
            <person name="Riley R."/>
            <person name="Sitrit Y."/>
            <person name="Stielow J.B."/>
            <person name="Szollosi G."/>
            <person name="Zifcakova L."/>
            <person name="Stursova M."/>
            <person name="Spatafora J.W."/>
            <person name="Tedersoo L."/>
            <person name="Vaario L.M."/>
            <person name="Yamada A."/>
            <person name="Yan M."/>
            <person name="Wang P."/>
            <person name="Xu J."/>
            <person name="Bruns T."/>
            <person name="Baldrian P."/>
            <person name="Vilgalys R."/>
            <person name="Dunand C."/>
            <person name="Henrissat B."/>
            <person name="Grigoriev I.V."/>
            <person name="Hibbett D."/>
            <person name="Nagy L.G."/>
            <person name="Martin F.M."/>
        </authorList>
    </citation>
    <scope>NUCLEOTIDE SEQUENCE</scope>
    <source>
        <strain evidence="2">UP504</strain>
    </source>
</reference>
<dbReference type="AlphaFoldDB" id="A0A9P6B8I5"/>
<feature type="region of interest" description="Disordered" evidence="1">
    <location>
        <begin position="50"/>
        <end position="88"/>
    </location>
</feature>
<protein>
    <submittedName>
        <fullName evidence="2">Uncharacterized protein</fullName>
    </submittedName>
</protein>
<gene>
    <name evidence="2" type="ORF">BS47DRAFT_1151103</name>
</gene>
<feature type="compositionally biased region" description="Low complexity" evidence="1">
    <location>
        <begin position="53"/>
        <end position="73"/>
    </location>
</feature>
<name>A0A9P6B8I5_9AGAM</name>
<evidence type="ECO:0000256" key="1">
    <source>
        <dbReference type="SAM" id="MobiDB-lite"/>
    </source>
</evidence>
<dbReference type="OrthoDB" id="3168838at2759"/>
<feature type="region of interest" description="Disordered" evidence="1">
    <location>
        <begin position="1"/>
        <end position="37"/>
    </location>
</feature>
<proteinExistence type="predicted"/>
<comment type="caution">
    <text evidence="2">The sequence shown here is derived from an EMBL/GenBank/DDBJ whole genome shotgun (WGS) entry which is preliminary data.</text>
</comment>
<dbReference type="EMBL" id="MU128917">
    <property type="protein sequence ID" value="KAF9519479.1"/>
    <property type="molecule type" value="Genomic_DNA"/>
</dbReference>
<sequence>MGTLPLDNTNPGSSRRLPPSLNLGSSRKYNNRPSYNVTVHRKKLHAVTELDNQGFSDDFSSESGSSSPSQRESPSPHRHRRSSTDDRGMLRALREDSSVFNILKLYDEDGAVPPAAFSNSPLRPEFEVPGEQRPPKSDSLPHDPSQDSSLISQGRAREMRMEIPVQPRYLPPNTMLLSLL</sequence>
<feature type="region of interest" description="Disordered" evidence="1">
    <location>
        <begin position="115"/>
        <end position="156"/>
    </location>
</feature>
<feature type="compositionally biased region" description="Polar residues" evidence="1">
    <location>
        <begin position="22"/>
        <end position="37"/>
    </location>
</feature>
<evidence type="ECO:0000313" key="3">
    <source>
        <dbReference type="Proteomes" id="UP000886523"/>
    </source>
</evidence>
<dbReference type="Proteomes" id="UP000886523">
    <property type="component" value="Unassembled WGS sequence"/>
</dbReference>
<accession>A0A9P6B8I5</accession>